<dbReference type="STRING" id="448386.A0A2V3IKR3"/>
<dbReference type="SUPFAM" id="SSF64356">
    <property type="entry name" value="SNARE-like"/>
    <property type="match status" value="1"/>
</dbReference>
<dbReference type="AlphaFoldDB" id="A0A2V3IKR3"/>
<keyword evidence="4" id="KW-0256">Endoplasmic reticulum</keyword>
<dbReference type="OrthoDB" id="1727884at2759"/>
<keyword evidence="5" id="KW-0342">GTP-binding</keyword>
<dbReference type="GO" id="GO:0005785">
    <property type="term" value="C:signal recognition particle receptor complex"/>
    <property type="evidence" value="ECO:0007669"/>
    <property type="project" value="InterPro"/>
</dbReference>
<dbReference type="SUPFAM" id="SSF47364">
    <property type="entry name" value="Domain of the SRP/SRP receptor G-proteins"/>
    <property type="match status" value="1"/>
</dbReference>
<feature type="compositionally biased region" description="Basic residues" evidence="8">
    <location>
        <begin position="200"/>
        <end position="209"/>
    </location>
</feature>
<dbReference type="InterPro" id="IPR003593">
    <property type="entry name" value="AAA+_ATPase"/>
</dbReference>
<feature type="compositionally biased region" description="Polar residues" evidence="8">
    <location>
        <begin position="154"/>
        <end position="166"/>
    </location>
</feature>
<dbReference type="SUPFAM" id="SSF52540">
    <property type="entry name" value="P-loop containing nucleoside triphosphate hydrolases"/>
    <property type="match status" value="1"/>
</dbReference>
<dbReference type="InterPro" id="IPR007222">
    <property type="entry name" value="Sig_recog_particle_rcpt_asu_N"/>
</dbReference>
<reference evidence="10 11" key="1">
    <citation type="journal article" date="2018" name="Mol. Biol. Evol.">
        <title>Analysis of the draft genome of the red seaweed Gracilariopsis chorda provides insights into genome size evolution in Rhodophyta.</title>
        <authorList>
            <person name="Lee J."/>
            <person name="Yang E.C."/>
            <person name="Graf L."/>
            <person name="Yang J.H."/>
            <person name="Qiu H."/>
            <person name="Zel Zion U."/>
            <person name="Chan C.X."/>
            <person name="Stephens T.G."/>
            <person name="Weber A.P.M."/>
            <person name="Boo G.H."/>
            <person name="Boo S.M."/>
            <person name="Kim K.M."/>
            <person name="Shin Y."/>
            <person name="Jung M."/>
            <person name="Lee S.J."/>
            <person name="Yim H.S."/>
            <person name="Lee J.H."/>
            <person name="Bhattacharya D."/>
            <person name="Yoon H.S."/>
        </authorList>
    </citation>
    <scope>NUCLEOTIDE SEQUENCE [LARGE SCALE GENOMIC DNA]</scope>
    <source>
        <strain evidence="10 11">SKKU-2015</strain>
        <tissue evidence="10">Whole body</tissue>
    </source>
</reference>
<dbReference type="Gene3D" id="3.40.50.300">
    <property type="entry name" value="P-loop containing nucleotide triphosphate hydrolases"/>
    <property type="match status" value="1"/>
</dbReference>
<comment type="similarity">
    <text evidence="2">Belongs to the GTP-binding SRP family.</text>
</comment>
<dbReference type="CDD" id="cd14826">
    <property type="entry name" value="SR_alpha_SRX"/>
    <property type="match status" value="1"/>
</dbReference>
<dbReference type="InterPro" id="IPR000897">
    <property type="entry name" value="SRP54_GTPase_dom"/>
</dbReference>
<proteinExistence type="inferred from homology"/>
<keyword evidence="7 10" id="KW-0675">Receptor</keyword>
<evidence type="ECO:0000313" key="11">
    <source>
        <dbReference type="Proteomes" id="UP000247409"/>
    </source>
</evidence>
<dbReference type="InterPro" id="IPR042101">
    <property type="entry name" value="SRP54_N_sf"/>
</dbReference>
<dbReference type="PROSITE" id="PS00300">
    <property type="entry name" value="SRP54"/>
    <property type="match status" value="1"/>
</dbReference>
<comment type="subcellular location">
    <subcellularLocation>
        <location evidence="1">Endoplasmic reticulum membrane</location>
        <topology evidence="1">Peripheral membrane protein</topology>
        <orientation evidence="1">Cytoplasmic side</orientation>
    </subcellularLocation>
</comment>
<dbReference type="PANTHER" id="PTHR43134:SF1">
    <property type="entry name" value="SIGNAL RECOGNITION PARTICLE RECEPTOR SUBUNIT ALPHA"/>
    <property type="match status" value="1"/>
</dbReference>
<accession>A0A2V3IKR3</accession>
<comment type="caution">
    <text evidence="10">The sequence shown here is derived from an EMBL/GenBank/DDBJ whole genome shotgun (WGS) entry which is preliminary data.</text>
</comment>
<evidence type="ECO:0000313" key="10">
    <source>
        <dbReference type="EMBL" id="PXF41720.1"/>
    </source>
</evidence>
<evidence type="ECO:0000256" key="6">
    <source>
        <dbReference type="ARBA" id="ARBA00023136"/>
    </source>
</evidence>
<dbReference type="FunFam" id="3.40.50.300:FF:000188">
    <property type="entry name" value="signal recognition particle receptor subunit alpha"/>
    <property type="match status" value="1"/>
</dbReference>
<evidence type="ECO:0000256" key="7">
    <source>
        <dbReference type="ARBA" id="ARBA00023170"/>
    </source>
</evidence>
<dbReference type="SMART" id="SM00382">
    <property type="entry name" value="AAA"/>
    <property type="match status" value="1"/>
</dbReference>
<keyword evidence="11" id="KW-1185">Reference proteome</keyword>
<gene>
    <name evidence="10" type="ORF">BWQ96_08566</name>
</gene>
<evidence type="ECO:0000256" key="1">
    <source>
        <dbReference type="ARBA" id="ARBA00004397"/>
    </source>
</evidence>
<feature type="domain" description="SRP54-type proteins GTP-binding" evidence="9">
    <location>
        <begin position="571"/>
        <end position="584"/>
    </location>
</feature>
<dbReference type="InterPro" id="IPR013822">
    <property type="entry name" value="Signal_recog_particl_SRP54_hlx"/>
</dbReference>
<evidence type="ECO:0000259" key="9">
    <source>
        <dbReference type="PROSITE" id="PS00300"/>
    </source>
</evidence>
<dbReference type="Proteomes" id="UP000247409">
    <property type="component" value="Unassembled WGS sequence"/>
</dbReference>
<organism evidence="10 11">
    <name type="scientific">Gracilariopsis chorda</name>
    <dbReference type="NCBI Taxonomy" id="448386"/>
    <lineage>
        <taxon>Eukaryota</taxon>
        <taxon>Rhodophyta</taxon>
        <taxon>Florideophyceae</taxon>
        <taxon>Rhodymeniophycidae</taxon>
        <taxon>Gracilariales</taxon>
        <taxon>Gracilariaceae</taxon>
        <taxon>Gracilariopsis</taxon>
    </lineage>
</organism>
<feature type="region of interest" description="Disordered" evidence="8">
    <location>
        <begin position="263"/>
        <end position="286"/>
    </location>
</feature>
<dbReference type="GO" id="GO:0005525">
    <property type="term" value="F:GTP binding"/>
    <property type="evidence" value="ECO:0007669"/>
    <property type="project" value="UniProtKB-KW"/>
</dbReference>
<protein>
    <submittedName>
        <fullName evidence="10">Signal recognition particle receptor subunit alpha</fullName>
    </submittedName>
</protein>
<dbReference type="Gene3D" id="1.20.120.140">
    <property type="entry name" value="Signal recognition particle SRP54, nucleotide-binding domain"/>
    <property type="match status" value="1"/>
</dbReference>
<dbReference type="GO" id="GO:0006614">
    <property type="term" value="P:SRP-dependent cotranslational protein targeting to membrane"/>
    <property type="evidence" value="ECO:0007669"/>
    <property type="project" value="InterPro"/>
</dbReference>
<evidence type="ECO:0000256" key="5">
    <source>
        <dbReference type="ARBA" id="ARBA00023134"/>
    </source>
</evidence>
<dbReference type="InterPro" id="IPR036225">
    <property type="entry name" value="SRP/SRP_N"/>
</dbReference>
<dbReference type="CDD" id="cd17876">
    <property type="entry name" value="SRalpha_C"/>
    <property type="match status" value="1"/>
</dbReference>
<name>A0A2V3IKR3_9FLOR</name>
<sequence length="598" mass="66855">MIDGFCIFERGGTVLWRRSYVPLKGDPLAVFVRSVLLQDRLSLQEFSYDSYTLLWELDNQRGLVFLVIFQSKLRPAYANDLLQLVRKEFVRQLQYTKSANGRAQCIDTSSDYASFGTVFEDVTAVAEKRAKQDSDRKSSTLTRRRSAERIKNAGKQSEQRPGQQPRSIPDENQHPDTVSSEEYITRKRLPAPRRVQGASHRSRKPKTKTHKSEATASSKPRTKFMRPSTKSQQEEVSNLDFSAPPPEDYVHDEDADLKEFRERYLPADGERGNVSTSLSEDDDAEEQAQGGVFSYFKALAGMRTLTRSDLEPVMQQFRDFLISKNVAKDIADKLMESVLTSLTGKKMDSLTSLTSTVRRALDEALTRILTARQSTDIVAEISAKRNMKVPYVITYCGVNGVGKSTSLAKTCYYLLNHGFKVMIAACDTFRAGAVEQLRTHVKCLGEGVELFDKGYGKDAAAVAADAIRRAKELQYDVVLVDTAGRMQDNEPLMRALAKLVEVNRPDRLFFVGEALVGNDAVDQLTKFNQALVDHQSGARPQLIDGIVLTKFDTIDDKVGAAVSMVYTTGQPIVFVGVGQTYTDLRKVNTRSLVNALMK</sequence>
<dbReference type="EMBL" id="NBIV01000200">
    <property type="protein sequence ID" value="PXF41720.1"/>
    <property type="molecule type" value="Genomic_DNA"/>
</dbReference>
<dbReference type="Pfam" id="PF02881">
    <property type="entry name" value="SRP54_N"/>
    <property type="match status" value="1"/>
</dbReference>
<feature type="compositionally biased region" description="Polar residues" evidence="8">
    <location>
        <begin position="228"/>
        <end position="240"/>
    </location>
</feature>
<dbReference type="Pfam" id="PF04086">
    <property type="entry name" value="SRP-alpha_N"/>
    <property type="match status" value="1"/>
</dbReference>
<evidence type="ECO:0000256" key="2">
    <source>
        <dbReference type="ARBA" id="ARBA00008531"/>
    </source>
</evidence>
<feature type="region of interest" description="Disordered" evidence="8">
    <location>
        <begin position="127"/>
        <end position="250"/>
    </location>
</feature>
<evidence type="ECO:0000256" key="8">
    <source>
        <dbReference type="SAM" id="MobiDB-lite"/>
    </source>
</evidence>
<evidence type="ECO:0000256" key="4">
    <source>
        <dbReference type="ARBA" id="ARBA00022824"/>
    </source>
</evidence>
<dbReference type="GO" id="GO:0003924">
    <property type="term" value="F:GTPase activity"/>
    <property type="evidence" value="ECO:0007669"/>
    <property type="project" value="InterPro"/>
</dbReference>
<dbReference type="Gene3D" id="3.30.450.60">
    <property type="match status" value="1"/>
</dbReference>
<dbReference type="Pfam" id="PF00448">
    <property type="entry name" value="SRP54"/>
    <property type="match status" value="1"/>
</dbReference>
<keyword evidence="3" id="KW-0547">Nucleotide-binding</keyword>
<evidence type="ECO:0000256" key="3">
    <source>
        <dbReference type="ARBA" id="ARBA00022741"/>
    </source>
</evidence>
<dbReference type="InterPro" id="IPR011012">
    <property type="entry name" value="Longin-like_dom_sf"/>
</dbReference>
<dbReference type="GO" id="GO:0006886">
    <property type="term" value="P:intracellular protein transport"/>
    <property type="evidence" value="ECO:0007669"/>
    <property type="project" value="InterPro"/>
</dbReference>
<dbReference type="SMART" id="SM00962">
    <property type="entry name" value="SRP54"/>
    <property type="match status" value="1"/>
</dbReference>
<dbReference type="InterPro" id="IPR027417">
    <property type="entry name" value="P-loop_NTPase"/>
</dbReference>
<feature type="compositionally biased region" description="Basic and acidic residues" evidence="8">
    <location>
        <begin position="127"/>
        <end position="138"/>
    </location>
</feature>
<dbReference type="PANTHER" id="PTHR43134">
    <property type="entry name" value="SIGNAL RECOGNITION PARTICLE RECEPTOR SUBUNIT ALPHA"/>
    <property type="match status" value="1"/>
</dbReference>
<dbReference type="GO" id="GO:0005047">
    <property type="term" value="F:signal recognition particle binding"/>
    <property type="evidence" value="ECO:0007669"/>
    <property type="project" value="InterPro"/>
</dbReference>
<keyword evidence="6" id="KW-0472">Membrane</keyword>